<sequence length="37" mass="4486">MSGDYRHLVETFDKHFGQYVDLILPNNWNEYRKEKAA</sequence>
<reference evidence="1" key="2">
    <citation type="submission" date="2011-04" db="EMBL/GenBank/DDBJ databases">
        <authorList>
            <person name="Genoscope - CEA"/>
        </authorList>
    </citation>
    <scope>NUCLEOTIDE SEQUENCE</scope>
    <source>
        <strain evidence="1">R229</strain>
    </source>
</reference>
<name>G2ZT88_9RALS</name>
<proteinExistence type="predicted"/>
<protein>
    <submittedName>
        <fullName evidence="1">Uncharacterized protein</fullName>
    </submittedName>
</protein>
<gene>
    <name evidence="1" type="ORF">BDB_30068</name>
</gene>
<accession>G2ZT88</accession>
<organism evidence="1">
    <name type="scientific">blood disease bacterium R229</name>
    <dbReference type="NCBI Taxonomy" id="741978"/>
    <lineage>
        <taxon>Bacteria</taxon>
        <taxon>Pseudomonadati</taxon>
        <taxon>Pseudomonadota</taxon>
        <taxon>Betaproteobacteria</taxon>
        <taxon>Burkholderiales</taxon>
        <taxon>Burkholderiaceae</taxon>
        <taxon>Ralstonia</taxon>
        <taxon>Ralstonia solanacearum species complex</taxon>
    </lineage>
</organism>
<reference evidence="1" key="1">
    <citation type="journal article" date="2011" name="PLoS ONE">
        <title>Ralstonia syzygii, the Blood Disease Bacterium and some Asian R. solanacearum strains form a single genomic species despite divergent lifestyles.</title>
        <authorList>
            <person name="Remenant B."/>
            <person name="de Cambiaire J.C."/>
            <person name="Cellier G."/>
            <person name="Jacobs J.M."/>
            <person name="Mangenot S."/>
            <person name="Barbe V."/>
            <person name="Lajus A."/>
            <person name="Vallenet D."/>
            <person name="Medigue C."/>
            <person name="Fegan M."/>
            <person name="Allen C."/>
            <person name="Prior P."/>
        </authorList>
    </citation>
    <scope>NUCLEOTIDE SEQUENCE</scope>
    <source>
        <strain evidence="1">R229</strain>
    </source>
</reference>
<dbReference type="EMBL" id="FR854076">
    <property type="protein sequence ID" value="CCA82251.1"/>
    <property type="molecule type" value="Genomic_DNA"/>
</dbReference>
<evidence type="ECO:0000313" key="1">
    <source>
        <dbReference type="EMBL" id="CCA82251.1"/>
    </source>
</evidence>
<dbReference type="AlphaFoldDB" id="G2ZT88"/>